<evidence type="ECO:0000259" key="9">
    <source>
        <dbReference type="PROSITE" id="PS50850"/>
    </source>
</evidence>
<feature type="transmembrane region" description="Helical" evidence="8">
    <location>
        <begin position="393"/>
        <end position="414"/>
    </location>
</feature>
<proteinExistence type="inferred from homology"/>
<keyword evidence="3 7" id="KW-0813">Transport</keyword>
<evidence type="ECO:0000256" key="7">
    <source>
        <dbReference type="RuleBase" id="RU003346"/>
    </source>
</evidence>
<dbReference type="Pfam" id="PF00083">
    <property type="entry name" value="Sugar_tr"/>
    <property type="match status" value="1"/>
</dbReference>
<feature type="transmembrane region" description="Helical" evidence="8">
    <location>
        <begin position="499"/>
        <end position="515"/>
    </location>
</feature>
<comment type="subcellular location">
    <subcellularLocation>
        <location evidence="1">Membrane</location>
        <topology evidence="1">Multi-pass membrane protein</topology>
    </subcellularLocation>
</comment>
<keyword evidence="6 8" id="KW-0472">Membrane</keyword>
<accession>A0ABR3Z5N4</accession>
<dbReference type="InterPro" id="IPR005828">
    <property type="entry name" value="MFS_sugar_transport-like"/>
</dbReference>
<organism evidence="10 11">
    <name type="scientific">Sporothrix stenoceras</name>
    <dbReference type="NCBI Taxonomy" id="5173"/>
    <lineage>
        <taxon>Eukaryota</taxon>
        <taxon>Fungi</taxon>
        <taxon>Dikarya</taxon>
        <taxon>Ascomycota</taxon>
        <taxon>Pezizomycotina</taxon>
        <taxon>Sordariomycetes</taxon>
        <taxon>Sordariomycetidae</taxon>
        <taxon>Ophiostomatales</taxon>
        <taxon>Ophiostomataceae</taxon>
        <taxon>Sporothrix</taxon>
    </lineage>
</organism>
<dbReference type="EMBL" id="JAWCUI010000025">
    <property type="protein sequence ID" value="KAL1895863.1"/>
    <property type="molecule type" value="Genomic_DNA"/>
</dbReference>
<feature type="transmembrane region" description="Helical" evidence="8">
    <location>
        <begin position="363"/>
        <end position="386"/>
    </location>
</feature>
<dbReference type="PANTHER" id="PTHR48022">
    <property type="entry name" value="PLASTIDIC GLUCOSE TRANSPORTER 4"/>
    <property type="match status" value="1"/>
</dbReference>
<dbReference type="InterPro" id="IPR036259">
    <property type="entry name" value="MFS_trans_sf"/>
</dbReference>
<comment type="similarity">
    <text evidence="2 7">Belongs to the major facilitator superfamily. Sugar transporter (TC 2.A.1.1) family.</text>
</comment>
<dbReference type="PROSITE" id="PS50850">
    <property type="entry name" value="MFS"/>
    <property type="match status" value="1"/>
</dbReference>
<evidence type="ECO:0000256" key="2">
    <source>
        <dbReference type="ARBA" id="ARBA00010992"/>
    </source>
</evidence>
<dbReference type="PANTHER" id="PTHR48022:SF2">
    <property type="entry name" value="PLASTIDIC GLUCOSE TRANSPORTER 4"/>
    <property type="match status" value="1"/>
</dbReference>
<feature type="transmembrane region" description="Helical" evidence="8">
    <location>
        <begin position="59"/>
        <end position="79"/>
    </location>
</feature>
<feature type="transmembrane region" description="Helical" evidence="8">
    <location>
        <begin position="145"/>
        <end position="163"/>
    </location>
</feature>
<dbReference type="NCBIfam" id="TIGR00879">
    <property type="entry name" value="SP"/>
    <property type="match status" value="1"/>
</dbReference>
<comment type="caution">
    <text evidence="10">The sequence shown here is derived from an EMBL/GenBank/DDBJ whole genome shotgun (WGS) entry which is preliminary data.</text>
</comment>
<feature type="transmembrane region" description="Helical" evidence="8">
    <location>
        <begin position="434"/>
        <end position="455"/>
    </location>
</feature>
<dbReference type="Gene3D" id="1.20.1250.20">
    <property type="entry name" value="MFS general substrate transporter like domains"/>
    <property type="match status" value="1"/>
</dbReference>
<feature type="transmembrane region" description="Helical" evidence="8">
    <location>
        <begin position="242"/>
        <end position="263"/>
    </location>
</feature>
<dbReference type="InterPro" id="IPR005829">
    <property type="entry name" value="Sugar_transporter_CS"/>
</dbReference>
<sequence length="563" mass="61748">MEKTTDPNPPTSSPVAADATATDAPNIANAWVGLAGLNADARDATEAEHRMTLRDALRLYPKACFWSVVVSLVVIMDGYDTALIGTLFGFPAFQKRFGVAVPGSTTGYQVQAKWQTALGLASPLGNLVGIFLNGVFTERWGHKKTLLGAMAWLTAFIFLAFFAPSVGVLFAGELLCGISWGIYTTLATAYASEVTPVVLRAYLETFVVLCWGIGQLLSYGVLDGLTGNKTQWAWRIPFAVQWAFPVIIVPLVVFAPESPWWLVRKGRIEDAEKSVRRLTTANGASSDEIAATARNAVALMVETTQLERAMTEGSSWIDCFRGANLWRTEISCMAWLSQVLVGFAITSYATYFFEQAGLQSSDAYKLTVGLGGLHFCCTLSSTLITARHGRRPIFMTGAISMSLVMFVIGFLSVAQDTRGGSMRSYGFAGAAFYFLWYACYQLTIGPMAFIIVAETSSTRLRSKTISLARNTYNIGVICSSTVAPYVLGSTEGNWKGKSGFLAAGFSLGIFIWSYYRLPECKGRTYEELDVLFAKNLRARDFASYQFDREVEVERKMVDMEHVE</sequence>
<dbReference type="SUPFAM" id="SSF103473">
    <property type="entry name" value="MFS general substrate transporter"/>
    <property type="match status" value="1"/>
</dbReference>
<dbReference type="InterPro" id="IPR003663">
    <property type="entry name" value="Sugar/inositol_transpt"/>
</dbReference>
<feature type="transmembrane region" description="Helical" evidence="8">
    <location>
        <begin position="114"/>
        <end position="133"/>
    </location>
</feature>
<feature type="transmembrane region" description="Helical" evidence="8">
    <location>
        <begin position="202"/>
        <end position="222"/>
    </location>
</feature>
<name>A0ABR3Z5N4_9PEZI</name>
<keyword evidence="4 8" id="KW-0812">Transmembrane</keyword>
<evidence type="ECO:0000256" key="8">
    <source>
        <dbReference type="SAM" id="Phobius"/>
    </source>
</evidence>
<reference evidence="10 11" key="1">
    <citation type="journal article" date="2024" name="IMA Fungus">
        <title>IMA Genome - F19 : A genome assembly and annotation guide to empower mycologists, including annotated draft genome sequences of Ceratocystis pirilliformis, Diaporthe australafricana, Fusarium ophioides, Paecilomyces lecythidis, and Sporothrix stenoceras.</title>
        <authorList>
            <person name="Aylward J."/>
            <person name="Wilson A.M."/>
            <person name="Visagie C.M."/>
            <person name="Spraker J."/>
            <person name="Barnes I."/>
            <person name="Buitendag C."/>
            <person name="Ceriani C."/>
            <person name="Del Mar Angel L."/>
            <person name="du Plessis D."/>
            <person name="Fuchs T."/>
            <person name="Gasser K."/>
            <person name="Kramer D."/>
            <person name="Li W."/>
            <person name="Munsamy K."/>
            <person name="Piso A."/>
            <person name="Price J.L."/>
            <person name="Sonnekus B."/>
            <person name="Thomas C."/>
            <person name="van der Nest A."/>
            <person name="van Dijk A."/>
            <person name="van Heerden A."/>
            <person name="van Vuuren N."/>
            <person name="Yilmaz N."/>
            <person name="Duong T.A."/>
            <person name="van der Merwe N.A."/>
            <person name="Wingfield M.J."/>
            <person name="Wingfield B.D."/>
        </authorList>
    </citation>
    <scope>NUCLEOTIDE SEQUENCE [LARGE SCALE GENOMIC DNA]</scope>
    <source>
        <strain evidence="10 11">CMW 5346</strain>
    </source>
</reference>
<dbReference type="PROSITE" id="PS00217">
    <property type="entry name" value="SUGAR_TRANSPORT_2"/>
    <property type="match status" value="1"/>
</dbReference>
<evidence type="ECO:0000256" key="3">
    <source>
        <dbReference type="ARBA" id="ARBA00022448"/>
    </source>
</evidence>
<dbReference type="Proteomes" id="UP001583186">
    <property type="component" value="Unassembled WGS sequence"/>
</dbReference>
<evidence type="ECO:0000256" key="6">
    <source>
        <dbReference type="ARBA" id="ARBA00023136"/>
    </source>
</evidence>
<feature type="transmembrane region" description="Helical" evidence="8">
    <location>
        <begin position="330"/>
        <end position="351"/>
    </location>
</feature>
<gene>
    <name evidence="10" type="ORF">Sste5346_004960</name>
</gene>
<feature type="domain" description="Major facilitator superfamily (MFS) profile" evidence="9">
    <location>
        <begin position="66"/>
        <end position="521"/>
    </location>
</feature>
<keyword evidence="11" id="KW-1185">Reference proteome</keyword>
<evidence type="ECO:0000256" key="4">
    <source>
        <dbReference type="ARBA" id="ARBA00022692"/>
    </source>
</evidence>
<protein>
    <recommendedName>
        <fullName evidence="9">Major facilitator superfamily (MFS) profile domain-containing protein</fullName>
    </recommendedName>
</protein>
<evidence type="ECO:0000256" key="1">
    <source>
        <dbReference type="ARBA" id="ARBA00004141"/>
    </source>
</evidence>
<feature type="transmembrane region" description="Helical" evidence="8">
    <location>
        <begin position="467"/>
        <end position="487"/>
    </location>
</feature>
<dbReference type="InterPro" id="IPR020846">
    <property type="entry name" value="MFS_dom"/>
</dbReference>
<feature type="transmembrane region" description="Helical" evidence="8">
    <location>
        <begin position="169"/>
        <end position="190"/>
    </location>
</feature>
<evidence type="ECO:0000256" key="5">
    <source>
        <dbReference type="ARBA" id="ARBA00022989"/>
    </source>
</evidence>
<dbReference type="InterPro" id="IPR050360">
    <property type="entry name" value="MFS_Sugar_Transporters"/>
</dbReference>
<evidence type="ECO:0000313" key="11">
    <source>
        <dbReference type="Proteomes" id="UP001583186"/>
    </source>
</evidence>
<keyword evidence="5 8" id="KW-1133">Transmembrane helix</keyword>
<evidence type="ECO:0000313" key="10">
    <source>
        <dbReference type="EMBL" id="KAL1895863.1"/>
    </source>
</evidence>